<dbReference type="Pfam" id="PF08479">
    <property type="entry name" value="POTRA_2"/>
    <property type="match status" value="1"/>
</dbReference>
<comment type="caution">
    <text evidence="8">The sequence shown here is derived from an EMBL/GenBank/DDBJ whole genome shotgun (WGS) entry which is preliminary data.</text>
</comment>
<keyword evidence="1" id="KW-1134">Transmembrane beta strand</keyword>
<feature type="compositionally biased region" description="Basic and acidic residues" evidence="4">
    <location>
        <begin position="36"/>
        <end position="54"/>
    </location>
</feature>
<feature type="domain" description="ShlB POTRA" evidence="7">
    <location>
        <begin position="164"/>
        <end position="219"/>
    </location>
</feature>
<dbReference type="EMBL" id="JBBEST010000014">
    <property type="protein sequence ID" value="MFM1348797.1"/>
    <property type="molecule type" value="Genomic_DNA"/>
</dbReference>
<dbReference type="InterPro" id="IPR013686">
    <property type="entry name" value="Polypept-transport_assoc_ShlB"/>
</dbReference>
<evidence type="ECO:0000259" key="6">
    <source>
        <dbReference type="Pfam" id="PF08479"/>
    </source>
</evidence>
<dbReference type="InterPro" id="IPR035251">
    <property type="entry name" value="ShlB_POTRA"/>
</dbReference>
<dbReference type="Pfam" id="PF03865">
    <property type="entry name" value="ShlB"/>
    <property type="match status" value="1"/>
</dbReference>
<dbReference type="Proteomes" id="UP001629523">
    <property type="component" value="Unassembled WGS sequence"/>
</dbReference>
<protein>
    <submittedName>
        <fullName evidence="8">ShlB/FhaC/HecB family hemolysin secretion/activation protein</fullName>
    </submittedName>
</protein>
<evidence type="ECO:0000256" key="4">
    <source>
        <dbReference type="SAM" id="MobiDB-lite"/>
    </source>
</evidence>
<proteinExistence type="predicted"/>
<organism evidence="8 9">
    <name type="scientific">Yersinia proxima</name>
    <dbReference type="NCBI Taxonomy" id="2890316"/>
    <lineage>
        <taxon>Bacteria</taxon>
        <taxon>Pseudomonadati</taxon>
        <taxon>Pseudomonadota</taxon>
        <taxon>Gammaproteobacteria</taxon>
        <taxon>Enterobacterales</taxon>
        <taxon>Yersiniaceae</taxon>
        <taxon>Yersinia</taxon>
    </lineage>
</organism>
<keyword evidence="1" id="KW-0472">Membrane</keyword>
<evidence type="ECO:0000256" key="1">
    <source>
        <dbReference type="ARBA" id="ARBA00022452"/>
    </source>
</evidence>
<evidence type="ECO:0000259" key="5">
    <source>
        <dbReference type="Pfam" id="PF03865"/>
    </source>
</evidence>
<name>A0ABW9F3N7_9GAMM</name>
<evidence type="ECO:0000256" key="2">
    <source>
        <dbReference type="ARBA" id="ARBA00022692"/>
    </source>
</evidence>
<dbReference type="InterPro" id="IPR027282">
    <property type="entry name" value="TPS"/>
</dbReference>
<evidence type="ECO:0000259" key="7">
    <source>
        <dbReference type="Pfam" id="PF17287"/>
    </source>
</evidence>
<evidence type="ECO:0000256" key="3">
    <source>
        <dbReference type="ARBA" id="ARBA00023237"/>
    </source>
</evidence>
<feature type="domain" description="Haemolysin activator HlyB C-terminal" evidence="5">
    <location>
        <begin position="225"/>
        <end position="544"/>
    </location>
</feature>
<keyword evidence="3" id="KW-0998">Cell outer membrane</keyword>
<keyword evidence="9" id="KW-1185">Reference proteome</keyword>
<dbReference type="PANTHER" id="PTHR34597:SF3">
    <property type="entry name" value="OUTER MEMBRANE TRANSPORTER CDIB"/>
    <property type="match status" value="1"/>
</dbReference>
<dbReference type="PIRSF" id="PIRSF029745">
    <property type="entry name" value="FhaC"/>
    <property type="match status" value="1"/>
</dbReference>
<gene>
    <name evidence="8" type="ORF">WFP14_19840</name>
</gene>
<evidence type="ECO:0000313" key="8">
    <source>
        <dbReference type="EMBL" id="MFM1348797.1"/>
    </source>
</evidence>
<feature type="domain" description="Polypeptide-transport-associated ShlB-type" evidence="6">
    <location>
        <begin position="86"/>
        <end position="162"/>
    </location>
</feature>
<reference evidence="8 9" key="1">
    <citation type="journal article" date="2024" name="Infect. Genet. Evol.">
        <title>Characteristics and comparative genome analysis of Yersinia enterocolitica and related species associated with human infections in Switzerland 2019-2023.</title>
        <authorList>
            <person name="Stevens M.J.A."/>
            <person name="Horlbog J.A."/>
            <person name="Diethelm A."/>
            <person name="Stephan R."/>
            <person name="Nuesch-Inderbinen M."/>
        </authorList>
    </citation>
    <scope>NUCLEOTIDE SEQUENCE [LARGE SCALE GENOMIC DNA]</scope>
    <source>
        <strain evidence="8 9">N20-0302</strain>
    </source>
</reference>
<dbReference type="RefSeq" id="WP_408573727.1">
    <property type="nucleotide sequence ID" value="NZ_JBBEST010000014.1"/>
</dbReference>
<accession>A0ABW9F3N7</accession>
<dbReference type="InterPro" id="IPR005565">
    <property type="entry name" value="Hemolysn_activator_HlyB_C"/>
</dbReference>
<feature type="region of interest" description="Disordered" evidence="4">
    <location>
        <begin position="27"/>
        <end position="54"/>
    </location>
</feature>
<keyword evidence="2" id="KW-0812">Transmembrane</keyword>
<dbReference type="InterPro" id="IPR051544">
    <property type="entry name" value="TPS_OM_transporter"/>
</dbReference>
<dbReference type="Gene3D" id="2.40.160.50">
    <property type="entry name" value="membrane protein fhac: a member of the omp85/tpsb transporter family"/>
    <property type="match status" value="1"/>
</dbReference>
<dbReference type="Pfam" id="PF17287">
    <property type="entry name" value="POTRA_3"/>
    <property type="match status" value="1"/>
</dbReference>
<dbReference type="PANTHER" id="PTHR34597">
    <property type="entry name" value="SLR1661 PROTEIN"/>
    <property type="match status" value="1"/>
</dbReference>
<dbReference type="Gene3D" id="3.10.20.310">
    <property type="entry name" value="membrane protein fhac"/>
    <property type="match status" value="1"/>
</dbReference>
<evidence type="ECO:0000313" key="9">
    <source>
        <dbReference type="Proteomes" id="UP001629523"/>
    </source>
</evidence>
<sequence>MGKYFTIFIIGITSILCTRTYAEGPLVGNPSPSLDASRELDRLERSRTRNMISEEKDRELEIRNQSLSSSDENKNESDSLRSGIKFLIHHINIEDDDIYMHSPQRQKIINRFLNTEMGQQEIMALVRDLTNFYIGKGYATTLVTVKKGNLREGVLTLQVLWGKIASFSVEGETPSFSDKTRLFSAMPFSQGKKLNISDIDQGLDNLLRVSKTARLEIIPSEESSYSVLDLKNSDYFPISVALGVNNSGKKSDGWNQYNSTLTINNFVGFNDSLAFYYAHNDLHAETDKQNSWSISHSLPLGYWLLDTNFYRSEYFKVIGGYFGGYESEGTSQRASAKLSRVLFRDAVGRFSAYAKVEGRDNLNKIQGSKIGVSSKKYSSLTLGVNRVGTLFDGGLFWDLSTTKGVPWFGAAWKDEPDLKGFDINYTKYNGLLSWSKNLMQVGRVGFAYELNSGFQFTKNILVSDLKQTIGDEYTVRGYKEDYISGHNGGYISNTIQMPIMINKFGVWQISPFAGYDLGYIKNNCIDNMDTCPAEYITGAAIGAKASGSHFSTSLTLGYPLTKPAMLRNSNIDSKTLNYRFDLRF</sequence>